<evidence type="ECO:0000259" key="6">
    <source>
        <dbReference type="PROSITE" id="PS51058"/>
    </source>
</evidence>
<organism evidence="7 8">
    <name type="scientific">Panagrellus redivivus</name>
    <name type="common">Microworm</name>
    <dbReference type="NCBI Taxonomy" id="6233"/>
    <lineage>
        <taxon>Eukaryota</taxon>
        <taxon>Metazoa</taxon>
        <taxon>Ecdysozoa</taxon>
        <taxon>Nematoda</taxon>
        <taxon>Chromadorea</taxon>
        <taxon>Rhabditida</taxon>
        <taxon>Tylenchina</taxon>
        <taxon>Panagrolaimomorpha</taxon>
        <taxon>Panagrolaimoidea</taxon>
        <taxon>Panagrolaimidae</taxon>
        <taxon>Panagrellus</taxon>
    </lineage>
</organism>
<proteinExistence type="predicted"/>
<dbReference type="InterPro" id="IPR002857">
    <property type="entry name" value="Znf_CXXC"/>
</dbReference>
<sequence>MSTLTSVGPMIINGGMPQPVQPGMPMMASNAALTAQYLNGNGSPFGQMTAYRSSVGSVSGSSSSSTTSNNNNNAAINRSQRCGVCRGCQCKPCGQCTYCQDSPQFGGPGVKKQSCIERRCLRVLENRLQREAPSFKARVGCNNCDDCRLPDCQGCLVCLDKRFFENRYMTGALCAKKRCNNATSIELPSHQQSQQPSNGERQLQMMKRSFEATGQNYDYIMSKRRHEMAPQGVPVQAPNGLSVQQRVMAMPPNMSNGAMVDSNGYPQHPGLQAIRIVPHQQMMPPQNGQMSLLMPMTSMPNNDNNNQPSQPNGETNGHANQVAVNGNNGNPAVNGQHPMTIQHAPPHHSQQPQQQAPPPPPQQNYPQYMQPDMMTFQNGGMQPQFYHQNTKAAFIAYPKCEPKYEYYDCEMNRSPHQDPYLPPSYSGESKNGIVLQPL</sequence>
<evidence type="ECO:0000256" key="4">
    <source>
        <dbReference type="PROSITE-ProRule" id="PRU00509"/>
    </source>
</evidence>
<reference evidence="7" key="1">
    <citation type="journal article" date="2013" name="Genetics">
        <title>The draft genome and transcriptome of Panagrellus redivivus are shaped by the harsh demands of a free-living lifestyle.</title>
        <authorList>
            <person name="Srinivasan J."/>
            <person name="Dillman A.R."/>
            <person name="Macchietto M.G."/>
            <person name="Heikkinen L."/>
            <person name="Lakso M."/>
            <person name="Fracchia K.M."/>
            <person name="Antoshechkin I."/>
            <person name="Mortazavi A."/>
            <person name="Wong G."/>
            <person name="Sternberg P.W."/>
        </authorList>
    </citation>
    <scope>NUCLEOTIDE SEQUENCE [LARGE SCALE GENOMIC DNA]</scope>
    <source>
        <strain evidence="7">MT8872</strain>
    </source>
</reference>
<evidence type="ECO:0000313" key="7">
    <source>
        <dbReference type="Proteomes" id="UP000492821"/>
    </source>
</evidence>
<evidence type="ECO:0000256" key="3">
    <source>
        <dbReference type="ARBA" id="ARBA00022833"/>
    </source>
</evidence>
<keyword evidence="3" id="KW-0862">Zinc</keyword>
<feature type="region of interest" description="Disordered" evidence="5">
    <location>
        <begin position="292"/>
        <end position="371"/>
    </location>
</feature>
<reference evidence="8" key="2">
    <citation type="submission" date="2020-10" db="UniProtKB">
        <authorList>
            <consortium name="WormBaseParasite"/>
        </authorList>
    </citation>
    <scope>IDENTIFICATION</scope>
</reference>
<evidence type="ECO:0000256" key="5">
    <source>
        <dbReference type="SAM" id="MobiDB-lite"/>
    </source>
</evidence>
<feature type="domain" description="CXXC-type" evidence="6">
    <location>
        <begin position="74"/>
        <end position="121"/>
    </location>
</feature>
<feature type="compositionally biased region" description="Low complexity" evidence="5">
    <location>
        <begin position="342"/>
        <end position="354"/>
    </location>
</feature>
<keyword evidence="1" id="KW-0479">Metal-binding</keyword>
<dbReference type="GO" id="GO:0008270">
    <property type="term" value="F:zinc ion binding"/>
    <property type="evidence" value="ECO:0007669"/>
    <property type="project" value="UniProtKB-KW"/>
</dbReference>
<dbReference type="Pfam" id="PF02008">
    <property type="entry name" value="zf-CXXC"/>
    <property type="match status" value="1"/>
</dbReference>
<keyword evidence="2 4" id="KW-0863">Zinc-finger</keyword>
<dbReference type="GO" id="GO:0003677">
    <property type="term" value="F:DNA binding"/>
    <property type="evidence" value="ECO:0007669"/>
    <property type="project" value="InterPro"/>
</dbReference>
<dbReference type="PROSITE" id="PS51058">
    <property type="entry name" value="ZF_CXXC"/>
    <property type="match status" value="2"/>
</dbReference>
<name>A0A7E4W7N7_PANRE</name>
<feature type="domain" description="CXXC-type" evidence="6">
    <location>
        <begin position="134"/>
        <end position="180"/>
    </location>
</feature>
<feature type="compositionally biased region" description="Low complexity" evidence="5">
    <location>
        <begin position="294"/>
        <end position="335"/>
    </location>
</feature>
<evidence type="ECO:0000313" key="8">
    <source>
        <dbReference type="WBParaSite" id="Pan_g7947.t1"/>
    </source>
</evidence>
<evidence type="ECO:0000256" key="2">
    <source>
        <dbReference type="ARBA" id="ARBA00022771"/>
    </source>
</evidence>
<dbReference type="Proteomes" id="UP000492821">
    <property type="component" value="Unassembled WGS sequence"/>
</dbReference>
<accession>A0A7E4W7N7</accession>
<protein>
    <submittedName>
        <fullName evidence="8">CXXC-type domain-containing protein</fullName>
    </submittedName>
</protein>
<evidence type="ECO:0000256" key="1">
    <source>
        <dbReference type="ARBA" id="ARBA00022723"/>
    </source>
</evidence>
<keyword evidence="7" id="KW-1185">Reference proteome</keyword>
<dbReference type="WBParaSite" id="Pan_g7947.t1">
    <property type="protein sequence ID" value="Pan_g7947.t1"/>
    <property type="gene ID" value="Pan_g7947"/>
</dbReference>
<feature type="region of interest" description="Disordered" evidence="5">
    <location>
        <begin position="416"/>
        <end position="438"/>
    </location>
</feature>
<dbReference type="AlphaFoldDB" id="A0A7E4W7N7"/>